<organism>
    <name type="scientific">Branchiostoma floridae</name>
    <name type="common">Florida lancelet</name>
    <name type="synonym">Amphioxus</name>
    <dbReference type="NCBI Taxonomy" id="7739"/>
    <lineage>
        <taxon>Eukaryota</taxon>
        <taxon>Metazoa</taxon>
        <taxon>Chordata</taxon>
        <taxon>Cephalochordata</taxon>
        <taxon>Leptocardii</taxon>
        <taxon>Amphioxiformes</taxon>
        <taxon>Branchiostomatidae</taxon>
        <taxon>Branchiostoma</taxon>
    </lineage>
</organism>
<evidence type="ECO:0000313" key="2">
    <source>
        <dbReference type="EMBL" id="EEN46110.1"/>
    </source>
</evidence>
<feature type="non-terminal residue" evidence="2">
    <location>
        <position position="1040"/>
    </location>
</feature>
<feature type="compositionally biased region" description="Low complexity" evidence="1">
    <location>
        <begin position="620"/>
        <end position="631"/>
    </location>
</feature>
<dbReference type="eggNOG" id="ENOG502SYE3">
    <property type="taxonomic scope" value="Eukaryota"/>
</dbReference>
<sequence length="1040" mass="112899">MTKRTHTRRQKTPKSRRKRSAIDGDRSPLHPRSPGDMLGSQVMALSQSESEPEVRWDNNSPSPRRIMQLTRLKPNGPGADLSDIVKRLACGDDEISPSPPLLGLWMDKTGPSCVQRQIVSPVRPPVRKTRRRRVGGLTAEAEQELRRLAAGLNNPVRNRYENGDKEEPPKPSASCSTADGVPMSQRISQHSSEGGDIPESFTLFDEPTQHTDTSSQRSETRLSPASTKVTEMDKDVEQSDANTEDSLLALWEDDDLFENDSFVRIATQFPTGAEPDFKSPPRSSKRKSLATSTPLPTKHARYDTAARETSQAAIGQERRSAGKSSLMEEGGKKHHFAAQIKDIPVSGKNVYPQSQRVQHGCITGMTLLKEKANEEKCESSGHRGMGSYRGPSQGQDNNKTSMVTRSNTHRFRKPTQVNQNNKPYMDSSGKYNFKPSQRPSTSGTNVEGKAPGRLYNSHNWSTTSGSCNLATKNIAHTVSRQAVKVPASTPTSVVKEVVSKDTELLVHVCDTSIPDDVLLSLAEPDDFFDTSGTLSPSSTFPTQILPSPKTAPVAPPPKRSDLLTNKGITQNTTAITTSSSGTQNKHHFTKLQPAVTTQATCTNANTTTTSAPRHTERSRSTFTSNTTSTSDRTAHASLSKRSVSIHVAATVPSASTSVSNGTTYPSVGRKAMNVTSTVASSKSFSSKVQSKPYMQTRAVSATVTGSVQGTSRPQRGRSISECEKSVQDGGGQKDDFPSGDDDDLLLQAVLSQEGLQDGARPLPPVAEDPPTQCSPEEIERKKQQALERRKKKLQLGTQVQPPRRNPASSRLQRILYSTQESGQIWNKYLSTAACSMDSPADFSTSHPGPADGGSNGDVTVGRLLTLGPFQVNKQPFSDGYEASVPAASPWEPEKEDKLVSSPEEDDDYAELGDQQAEENTYETPSPTSAVPETGGTERSSRPVRILSYRLGGLGRRRHKDNGDLHGLLWKAAIVISIGCNVCVISLFLHDKAISSTPVDTNRVPLFSDGLSDTHTGGSAGGIYYDEDSQQRRLSNNTKGE</sequence>
<gene>
    <name evidence="2" type="ORF">BRAFLDRAFT_83377</name>
</gene>
<feature type="region of interest" description="Disordered" evidence="1">
    <location>
        <begin position="837"/>
        <end position="859"/>
    </location>
</feature>
<dbReference type="EMBL" id="GG666648">
    <property type="protein sequence ID" value="EEN46110.1"/>
    <property type="molecule type" value="Genomic_DNA"/>
</dbReference>
<feature type="region of interest" description="Disordered" evidence="1">
    <location>
        <begin position="756"/>
        <end position="808"/>
    </location>
</feature>
<feature type="compositionally biased region" description="Polar residues" evidence="1">
    <location>
        <begin position="1031"/>
        <end position="1040"/>
    </location>
</feature>
<dbReference type="PANTHER" id="PTHR16434">
    <property type="entry name" value="EWING'S TUMOR-ASSOCIATED ANTIGEN 1 ETAA1"/>
    <property type="match status" value="1"/>
</dbReference>
<reference evidence="2" key="1">
    <citation type="journal article" date="2008" name="Nature">
        <title>The amphioxus genome and the evolution of the chordate karyotype.</title>
        <authorList>
            <consortium name="US DOE Joint Genome Institute (JGI-PGF)"/>
            <person name="Putnam N.H."/>
            <person name="Butts T."/>
            <person name="Ferrier D.E.K."/>
            <person name="Furlong R.F."/>
            <person name="Hellsten U."/>
            <person name="Kawashima T."/>
            <person name="Robinson-Rechavi M."/>
            <person name="Shoguchi E."/>
            <person name="Terry A."/>
            <person name="Yu J.-K."/>
            <person name="Benito-Gutierrez E.L."/>
            <person name="Dubchak I."/>
            <person name="Garcia-Fernandez J."/>
            <person name="Gibson-Brown J.J."/>
            <person name="Grigoriev I.V."/>
            <person name="Horton A.C."/>
            <person name="de Jong P.J."/>
            <person name="Jurka J."/>
            <person name="Kapitonov V.V."/>
            <person name="Kohara Y."/>
            <person name="Kuroki Y."/>
            <person name="Lindquist E."/>
            <person name="Lucas S."/>
            <person name="Osoegawa K."/>
            <person name="Pennacchio L.A."/>
            <person name="Salamov A.A."/>
            <person name="Satou Y."/>
            <person name="Sauka-Spengler T."/>
            <person name="Schmutz J."/>
            <person name="Shin-I T."/>
            <person name="Toyoda A."/>
            <person name="Bronner-Fraser M."/>
            <person name="Fujiyama A."/>
            <person name="Holland L.Z."/>
            <person name="Holland P.W.H."/>
            <person name="Satoh N."/>
            <person name="Rokhsar D.S."/>
        </authorList>
    </citation>
    <scope>NUCLEOTIDE SEQUENCE [LARGE SCALE GENOMIC DNA]</scope>
    <source>
        <strain evidence="2">S238N-H82</strain>
        <tissue evidence="2">Testes</tissue>
    </source>
</reference>
<feature type="region of interest" description="Disordered" evidence="1">
    <location>
        <begin position="699"/>
        <end position="742"/>
    </location>
</feature>
<protein>
    <submittedName>
        <fullName evidence="2">Uncharacterized protein</fullName>
    </submittedName>
</protein>
<accession>C3ZMX0</accession>
<feature type="compositionally biased region" description="Polar residues" evidence="1">
    <location>
        <begin position="699"/>
        <end position="713"/>
    </location>
</feature>
<dbReference type="PANTHER" id="PTHR16434:SF2">
    <property type="entry name" value="EWING'S TUMOR-ASSOCIATED ANTIGEN 1"/>
    <property type="match status" value="1"/>
</dbReference>
<evidence type="ECO:0000256" key="1">
    <source>
        <dbReference type="SAM" id="MobiDB-lite"/>
    </source>
</evidence>
<feature type="region of interest" description="Disordered" evidence="1">
    <location>
        <begin position="373"/>
        <end position="454"/>
    </location>
</feature>
<feature type="region of interest" description="Disordered" evidence="1">
    <location>
        <begin position="271"/>
        <end position="333"/>
    </location>
</feature>
<proteinExistence type="predicted"/>
<feature type="region of interest" description="Disordered" evidence="1">
    <location>
        <begin position="1"/>
        <end position="64"/>
    </location>
</feature>
<feature type="region of interest" description="Disordered" evidence="1">
    <location>
        <begin position="1017"/>
        <end position="1040"/>
    </location>
</feature>
<name>C3ZMX0_BRAFL</name>
<feature type="compositionally biased region" description="Basic and acidic residues" evidence="1">
    <location>
        <begin position="158"/>
        <end position="169"/>
    </location>
</feature>
<feature type="compositionally biased region" description="Polar residues" evidence="1">
    <location>
        <begin position="795"/>
        <end position="808"/>
    </location>
</feature>
<feature type="region of interest" description="Disordered" evidence="1">
    <location>
        <begin position="531"/>
        <end position="557"/>
    </location>
</feature>
<feature type="compositionally biased region" description="Polar residues" evidence="1">
    <location>
        <begin position="531"/>
        <end position="545"/>
    </location>
</feature>
<feature type="compositionally biased region" description="Basic residues" evidence="1">
    <location>
        <begin position="125"/>
        <end position="134"/>
    </location>
</feature>
<dbReference type="AlphaFoldDB" id="C3ZMX0"/>
<feature type="compositionally biased region" description="Polar residues" evidence="1">
    <location>
        <begin position="390"/>
        <end position="406"/>
    </location>
</feature>
<feature type="region of interest" description="Disordered" evidence="1">
    <location>
        <begin position="602"/>
        <end position="639"/>
    </location>
</feature>
<feature type="compositionally biased region" description="Basic and acidic residues" evidence="1">
    <location>
        <begin position="777"/>
        <end position="787"/>
    </location>
</feature>
<feature type="compositionally biased region" description="Polar residues" evidence="1">
    <location>
        <begin position="210"/>
        <end position="229"/>
    </location>
</feature>
<feature type="region of interest" description="Disordered" evidence="1">
    <location>
        <begin position="119"/>
        <end position="241"/>
    </location>
</feature>
<feature type="region of interest" description="Disordered" evidence="1">
    <location>
        <begin position="872"/>
        <end position="941"/>
    </location>
</feature>
<dbReference type="InParanoid" id="C3ZMX0"/>
<feature type="compositionally biased region" description="Basic residues" evidence="1">
    <location>
        <begin position="1"/>
        <end position="19"/>
    </location>
</feature>
<dbReference type="InterPro" id="IPR029406">
    <property type="entry name" value="ETAA1"/>
</dbReference>
<feature type="compositionally biased region" description="Acidic residues" evidence="1">
    <location>
        <begin position="902"/>
        <end position="920"/>
    </location>
</feature>
<feature type="compositionally biased region" description="Basic and acidic residues" evidence="1">
    <location>
        <begin position="718"/>
        <end position="736"/>
    </location>
</feature>
<feature type="compositionally biased region" description="Polar residues" evidence="1">
    <location>
        <begin position="434"/>
        <end position="445"/>
    </location>
</feature>
<feature type="compositionally biased region" description="Polar residues" evidence="1">
    <location>
        <begin position="921"/>
        <end position="930"/>
    </location>
</feature>